<protein>
    <recommendedName>
        <fullName evidence="3">Retrotransposon gag domain-containing protein</fullName>
    </recommendedName>
</protein>
<dbReference type="Gramene" id="NC6G0154080.1">
    <property type="protein sequence ID" value="NC6G0154080.1:cds"/>
    <property type="gene ID" value="NC6G0154080"/>
</dbReference>
<dbReference type="AlphaFoldDB" id="A0A5K1EEG4"/>
<dbReference type="EMBL" id="LR721784">
    <property type="protein sequence ID" value="VVW51011.1"/>
    <property type="molecule type" value="Genomic_DNA"/>
</dbReference>
<feature type="region of interest" description="Disordered" evidence="1">
    <location>
        <begin position="65"/>
        <end position="108"/>
    </location>
</feature>
<proteinExistence type="predicted"/>
<organism evidence="2">
    <name type="scientific">Nymphaea colorata</name>
    <name type="common">pocket water lily</name>
    <dbReference type="NCBI Taxonomy" id="210225"/>
    <lineage>
        <taxon>Eukaryota</taxon>
        <taxon>Viridiplantae</taxon>
        <taxon>Streptophyta</taxon>
        <taxon>Embryophyta</taxon>
        <taxon>Tracheophyta</taxon>
        <taxon>Spermatophyta</taxon>
        <taxon>Magnoliopsida</taxon>
        <taxon>Nymphaeales</taxon>
        <taxon>Nymphaeaceae</taxon>
        <taxon>Nymphaea</taxon>
    </lineage>
</organism>
<gene>
    <name evidence="2" type="ORF">NYM_LOCUS21437</name>
</gene>
<name>A0A5K1EEG4_9MAGN</name>
<feature type="region of interest" description="Disordered" evidence="1">
    <location>
        <begin position="130"/>
        <end position="157"/>
    </location>
</feature>
<evidence type="ECO:0008006" key="3">
    <source>
        <dbReference type="Google" id="ProtNLM"/>
    </source>
</evidence>
<accession>A0A5K1EEG4</accession>
<feature type="compositionally biased region" description="Basic and acidic residues" evidence="1">
    <location>
        <begin position="89"/>
        <end position="108"/>
    </location>
</feature>
<evidence type="ECO:0000256" key="1">
    <source>
        <dbReference type="SAM" id="MobiDB-lite"/>
    </source>
</evidence>
<feature type="compositionally biased region" description="Polar residues" evidence="1">
    <location>
        <begin position="137"/>
        <end position="149"/>
    </location>
</feature>
<evidence type="ECO:0000313" key="2">
    <source>
        <dbReference type="EMBL" id="VVW51011.1"/>
    </source>
</evidence>
<sequence length="157" mass="18360">MGSLQDYVRAYQMLMLDVSDMQEQDKLNWFILGLQSLAQSEVERSNPETLEDAYVVAERLADTQRKSYTNTFRPSKKPDHERKKKDRRERKDESSTQHQVERRTFFHKNDNSHNRVLKCWFCEGSHLGRQCPKHQNKNNQASSSRQSAGAVQGEEGE</sequence>
<reference evidence="2" key="1">
    <citation type="submission" date="2019-09" db="EMBL/GenBank/DDBJ databases">
        <authorList>
            <person name="Zhang L."/>
        </authorList>
    </citation>
    <scope>NUCLEOTIDE SEQUENCE</scope>
</reference>